<dbReference type="InterPro" id="IPR043725">
    <property type="entry name" value="DUF5667"/>
</dbReference>
<keyword evidence="2" id="KW-1133">Transmembrane helix</keyword>
<evidence type="ECO:0000256" key="1">
    <source>
        <dbReference type="SAM" id="MobiDB-lite"/>
    </source>
</evidence>
<dbReference type="Pfam" id="PF18915">
    <property type="entry name" value="DUF5667"/>
    <property type="match status" value="1"/>
</dbReference>
<organism evidence="4 5">
    <name type="scientific">Candidatus Wolfebacteria bacterium GW2011_GWA2_47_9b</name>
    <dbReference type="NCBI Taxonomy" id="1619005"/>
    <lineage>
        <taxon>Bacteria</taxon>
        <taxon>Candidatus Wolfeibacteriota</taxon>
    </lineage>
</organism>
<feature type="region of interest" description="Disordered" evidence="1">
    <location>
        <begin position="215"/>
        <end position="294"/>
    </location>
</feature>
<keyword evidence="2" id="KW-0812">Transmembrane</keyword>
<accession>A0A0G1U5Z8</accession>
<keyword evidence="2" id="KW-0472">Membrane</keyword>
<evidence type="ECO:0000256" key="2">
    <source>
        <dbReference type="SAM" id="Phobius"/>
    </source>
</evidence>
<dbReference type="EMBL" id="LCPB01000014">
    <property type="protein sequence ID" value="KKU89489.1"/>
    <property type="molecule type" value="Genomic_DNA"/>
</dbReference>
<reference evidence="4 5" key="1">
    <citation type="journal article" date="2015" name="Nature">
        <title>rRNA introns, odd ribosomes, and small enigmatic genomes across a large radiation of phyla.</title>
        <authorList>
            <person name="Brown C.T."/>
            <person name="Hug L.A."/>
            <person name="Thomas B.C."/>
            <person name="Sharon I."/>
            <person name="Castelle C.J."/>
            <person name="Singh A."/>
            <person name="Wilkins M.J."/>
            <person name="Williams K.H."/>
            <person name="Banfield J.F."/>
        </authorList>
    </citation>
    <scope>NUCLEOTIDE SEQUENCE [LARGE SCALE GENOMIC DNA]</scope>
</reference>
<evidence type="ECO:0000313" key="5">
    <source>
        <dbReference type="Proteomes" id="UP000033882"/>
    </source>
</evidence>
<name>A0A0G1U5Z8_9BACT</name>
<feature type="compositionally biased region" description="Basic and acidic residues" evidence="1">
    <location>
        <begin position="215"/>
        <end position="227"/>
    </location>
</feature>
<dbReference type="AlphaFoldDB" id="A0A0G1U5Z8"/>
<gene>
    <name evidence="4" type="ORF">UY19_C0014G0089</name>
</gene>
<feature type="compositionally biased region" description="Basic and acidic residues" evidence="1">
    <location>
        <begin position="266"/>
        <end position="294"/>
    </location>
</feature>
<protein>
    <recommendedName>
        <fullName evidence="3">DUF5667 domain-containing protein</fullName>
    </recommendedName>
</protein>
<feature type="compositionally biased region" description="Polar residues" evidence="1">
    <location>
        <begin position="248"/>
        <end position="261"/>
    </location>
</feature>
<feature type="domain" description="DUF5667" evidence="3">
    <location>
        <begin position="90"/>
        <end position="166"/>
    </location>
</feature>
<evidence type="ECO:0000259" key="3">
    <source>
        <dbReference type="Pfam" id="PF18915"/>
    </source>
</evidence>
<comment type="caution">
    <text evidence="4">The sequence shown here is derived from an EMBL/GenBank/DDBJ whole genome shotgun (WGS) entry which is preliminary data.</text>
</comment>
<sequence length="294" mass="33474">MKIVVDTIKEVQSRRLLKRSFAPREEFMNNTRELFLAEVAKRRVAPYAPQLAWYMFGMRTLRYSIAFAVIALVGTSGLVAYADGTNVAVDSPLYSLKRVGEQVRLTVAPAAKEVEVYRELAERRANEFIQIETKKKPDNSDTLDALRKLEDTEKELRSAFRKNIEALNDYSDLRNTVPATVDFGLCQAAQLVDRRGDNGKSDQYKRFEDQCERLMGDNFNDNRDRSMRAGGDSRTTSPVDLIDDRGGENNNRVIDNPSARTSGRGDPIRQDDSKDRDRGGSRTNNHDEIREERD</sequence>
<feature type="transmembrane region" description="Helical" evidence="2">
    <location>
        <begin position="63"/>
        <end position="82"/>
    </location>
</feature>
<dbReference type="Proteomes" id="UP000033882">
    <property type="component" value="Unassembled WGS sequence"/>
</dbReference>
<proteinExistence type="predicted"/>
<evidence type="ECO:0000313" key="4">
    <source>
        <dbReference type="EMBL" id="KKU89489.1"/>
    </source>
</evidence>